<dbReference type="RefSeq" id="XP_040783095.1">
    <property type="nucleotide sequence ID" value="XM_040938143.1"/>
</dbReference>
<gene>
    <name evidence="3" type="ORF">K460DRAFT_421471</name>
</gene>
<comment type="caution">
    <text evidence="3">The sequence shown here is derived from an EMBL/GenBank/DDBJ whole genome shotgun (WGS) entry which is preliminary data.</text>
</comment>
<feature type="domain" description="DUF6594" evidence="2">
    <location>
        <begin position="10"/>
        <end position="291"/>
    </location>
</feature>
<keyword evidence="1" id="KW-0472">Membrane</keyword>
<dbReference type="EMBL" id="ML976620">
    <property type="protein sequence ID" value="KAF1840532.1"/>
    <property type="molecule type" value="Genomic_DNA"/>
</dbReference>
<dbReference type="Pfam" id="PF20237">
    <property type="entry name" value="DUF6594"/>
    <property type="match status" value="1"/>
</dbReference>
<dbReference type="OrthoDB" id="3793504at2759"/>
<organism evidence="3 4">
    <name type="scientific">Cucurbitaria berberidis CBS 394.84</name>
    <dbReference type="NCBI Taxonomy" id="1168544"/>
    <lineage>
        <taxon>Eukaryota</taxon>
        <taxon>Fungi</taxon>
        <taxon>Dikarya</taxon>
        <taxon>Ascomycota</taxon>
        <taxon>Pezizomycotina</taxon>
        <taxon>Dothideomycetes</taxon>
        <taxon>Pleosporomycetidae</taxon>
        <taxon>Pleosporales</taxon>
        <taxon>Pleosporineae</taxon>
        <taxon>Cucurbitariaceae</taxon>
        <taxon>Cucurbitaria</taxon>
    </lineage>
</organism>
<dbReference type="InterPro" id="IPR046529">
    <property type="entry name" value="DUF6594"/>
</dbReference>
<dbReference type="GeneID" id="63855393"/>
<sequence>METNREPQGYSALYKSIAVYPELGLFRRFGQFWAKKLHDDTSEFLECLTSLNDQLGRFPDLGGKTVLDCPLRIVKEKCPKGDETYDKLWDAWREYNKSLLNYDAVPGQTLCQSEQIMNLPHQDAYNTSSLTEFKPPGSRPIFENDTFVPTGERAATYQGATERNDTCAWRAIPRKDFLTMRFIYSSKWIEAHVLARLRRCTGRTKSSDPRLQTDMRLDRIISVMDTVSCLLASTLLLITVFVLAVVHPLKIRIAIVGVTGTVFALCVKLMAGDPSRGEVFGATAAFYAVAVVFLSSTNDNCVCL</sequence>
<dbReference type="AlphaFoldDB" id="A0A9P4L3P8"/>
<feature type="transmembrane region" description="Helical" evidence="1">
    <location>
        <begin position="220"/>
        <end position="245"/>
    </location>
</feature>
<feature type="transmembrane region" description="Helical" evidence="1">
    <location>
        <begin position="251"/>
        <end position="271"/>
    </location>
</feature>
<dbReference type="Proteomes" id="UP000800039">
    <property type="component" value="Unassembled WGS sequence"/>
</dbReference>
<reference evidence="3" key="1">
    <citation type="submission" date="2020-01" db="EMBL/GenBank/DDBJ databases">
        <authorList>
            <consortium name="DOE Joint Genome Institute"/>
            <person name="Haridas S."/>
            <person name="Albert R."/>
            <person name="Binder M."/>
            <person name="Bloem J."/>
            <person name="Labutti K."/>
            <person name="Salamov A."/>
            <person name="Andreopoulos B."/>
            <person name="Baker S.E."/>
            <person name="Barry K."/>
            <person name="Bills G."/>
            <person name="Bluhm B.H."/>
            <person name="Cannon C."/>
            <person name="Castanera R."/>
            <person name="Culley D.E."/>
            <person name="Daum C."/>
            <person name="Ezra D."/>
            <person name="Gonzalez J.B."/>
            <person name="Henrissat B."/>
            <person name="Kuo A."/>
            <person name="Liang C."/>
            <person name="Lipzen A."/>
            <person name="Lutzoni F."/>
            <person name="Magnuson J."/>
            <person name="Mondo S."/>
            <person name="Nolan M."/>
            <person name="Ohm R."/>
            <person name="Pangilinan J."/>
            <person name="Park H.-J."/>
            <person name="Ramirez L."/>
            <person name="Alfaro M."/>
            <person name="Sun H."/>
            <person name="Tritt A."/>
            <person name="Yoshinaga Y."/>
            <person name="Zwiers L.-H."/>
            <person name="Turgeon B.G."/>
            <person name="Goodwin S.B."/>
            <person name="Spatafora J.W."/>
            <person name="Crous P.W."/>
            <person name="Grigoriev I.V."/>
        </authorList>
    </citation>
    <scope>NUCLEOTIDE SEQUENCE</scope>
    <source>
        <strain evidence="3">CBS 394.84</strain>
    </source>
</reference>
<dbReference type="PANTHER" id="PTHR34502:SF4">
    <property type="entry name" value="DUF6594 DOMAIN-CONTAINING PROTEIN"/>
    <property type="match status" value="1"/>
</dbReference>
<protein>
    <recommendedName>
        <fullName evidence="2">DUF6594 domain-containing protein</fullName>
    </recommendedName>
</protein>
<keyword evidence="4" id="KW-1185">Reference proteome</keyword>
<keyword evidence="1" id="KW-0812">Transmembrane</keyword>
<name>A0A9P4L3P8_9PLEO</name>
<proteinExistence type="predicted"/>
<keyword evidence="1" id="KW-1133">Transmembrane helix</keyword>
<evidence type="ECO:0000313" key="3">
    <source>
        <dbReference type="EMBL" id="KAF1840532.1"/>
    </source>
</evidence>
<accession>A0A9P4L3P8</accession>
<evidence type="ECO:0000259" key="2">
    <source>
        <dbReference type="Pfam" id="PF20237"/>
    </source>
</evidence>
<evidence type="ECO:0000256" key="1">
    <source>
        <dbReference type="SAM" id="Phobius"/>
    </source>
</evidence>
<evidence type="ECO:0000313" key="4">
    <source>
        <dbReference type="Proteomes" id="UP000800039"/>
    </source>
</evidence>
<feature type="transmembrane region" description="Helical" evidence="1">
    <location>
        <begin position="278"/>
        <end position="296"/>
    </location>
</feature>
<dbReference type="PANTHER" id="PTHR34502">
    <property type="entry name" value="DUF6594 DOMAIN-CONTAINING PROTEIN-RELATED"/>
    <property type="match status" value="1"/>
</dbReference>